<dbReference type="GO" id="GO:0016740">
    <property type="term" value="F:transferase activity"/>
    <property type="evidence" value="ECO:0007669"/>
    <property type="project" value="UniProtKB-ARBA"/>
</dbReference>
<dbReference type="EMBL" id="CM035442">
    <property type="protein sequence ID" value="KAH7279565.1"/>
    <property type="molecule type" value="Genomic_DNA"/>
</dbReference>
<keyword evidence="6 9" id="KW-0472">Membrane</keyword>
<feature type="transmembrane region" description="Helical" evidence="9">
    <location>
        <begin position="113"/>
        <end position="133"/>
    </location>
</feature>
<keyword evidence="5" id="KW-0443">Lipid metabolism</keyword>
<comment type="caution">
    <text evidence="10">The sequence shown here is derived from an EMBL/GenBank/DDBJ whole genome shotgun (WGS) entry which is preliminary data.</text>
</comment>
<feature type="transmembrane region" description="Helical" evidence="9">
    <location>
        <begin position="248"/>
        <end position="266"/>
    </location>
</feature>
<evidence type="ECO:0000256" key="7">
    <source>
        <dbReference type="ARBA" id="ARBA00023209"/>
    </source>
</evidence>
<keyword evidence="4 9" id="KW-1133">Transmembrane helix</keyword>
<dbReference type="Gene3D" id="1.20.120.1630">
    <property type="match status" value="1"/>
</dbReference>
<reference evidence="10" key="1">
    <citation type="submission" date="2021-08" db="EMBL/GenBank/DDBJ databases">
        <title>WGS assembly of Ceratopteris richardii.</title>
        <authorList>
            <person name="Marchant D.B."/>
            <person name="Chen G."/>
            <person name="Jenkins J."/>
            <person name="Shu S."/>
            <person name="Leebens-Mack J."/>
            <person name="Grimwood J."/>
            <person name="Schmutz J."/>
            <person name="Soltis P."/>
            <person name="Soltis D."/>
            <person name="Chen Z.-H."/>
        </authorList>
    </citation>
    <scope>NUCLEOTIDE SEQUENCE</scope>
    <source>
        <strain evidence="10">Whitten #5841</strain>
        <tissue evidence="10">Leaf</tissue>
    </source>
</reference>
<dbReference type="PANTHER" id="PTHR12714:SF11">
    <property type="entry name" value="PROTEIN C-TERMINAL S-ISOPRENYLCYSTEINE CARBOXYL O-METHYLTRANSFERASE"/>
    <property type="match status" value="1"/>
</dbReference>
<evidence type="ECO:0000256" key="1">
    <source>
        <dbReference type="ARBA" id="ARBA00004127"/>
    </source>
</evidence>
<organism evidence="10 11">
    <name type="scientific">Ceratopteris richardii</name>
    <name type="common">Triangle waterfern</name>
    <dbReference type="NCBI Taxonomy" id="49495"/>
    <lineage>
        <taxon>Eukaryota</taxon>
        <taxon>Viridiplantae</taxon>
        <taxon>Streptophyta</taxon>
        <taxon>Embryophyta</taxon>
        <taxon>Tracheophyta</taxon>
        <taxon>Polypodiopsida</taxon>
        <taxon>Polypodiidae</taxon>
        <taxon>Polypodiales</taxon>
        <taxon>Pteridineae</taxon>
        <taxon>Pteridaceae</taxon>
        <taxon>Parkerioideae</taxon>
        <taxon>Ceratopteris</taxon>
    </lineage>
</organism>
<evidence type="ECO:0000313" key="11">
    <source>
        <dbReference type="Proteomes" id="UP000825935"/>
    </source>
</evidence>
<dbReference type="AlphaFoldDB" id="A0A8T2Q7F6"/>
<evidence type="ECO:0000256" key="5">
    <source>
        <dbReference type="ARBA" id="ARBA00023098"/>
    </source>
</evidence>
<accession>A0A8T2Q7F6</accession>
<dbReference type="GO" id="GO:0012505">
    <property type="term" value="C:endomembrane system"/>
    <property type="evidence" value="ECO:0007669"/>
    <property type="project" value="UniProtKB-SubCell"/>
</dbReference>
<feature type="transmembrane region" description="Helical" evidence="9">
    <location>
        <begin position="342"/>
        <end position="361"/>
    </location>
</feature>
<proteinExistence type="predicted"/>
<keyword evidence="7" id="KW-0594">Phospholipid biosynthesis</keyword>
<gene>
    <name evidence="10" type="ORF">KP509_37G024500</name>
</gene>
<evidence type="ECO:0000256" key="8">
    <source>
        <dbReference type="ARBA" id="ARBA00023264"/>
    </source>
</evidence>
<keyword evidence="8" id="KW-1208">Phospholipid metabolism</keyword>
<evidence type="ECO:0000256" key="6">
    <source>
        <dbReference type="ARBA" id="ARBA00023136"/>
    </source>
</evidence>
<feature type="transmembrane region" description="Helical" evidence="9">
    <location>
        <begin position="278"/>
        <end position="295"/>
    </location>
</feature>
<feature type="transmembrane region" description="Helical" evidence="9">
    <location>
        <begin position="182"/>
        <end position="203"/>
    </location>
</feature>
<evidence type="ECO:0000313" key="10">
    <source>
        <dbReference type="EMBL" id="KAH7279565.1"/>
    </source>
</evidence>
<dbReference type="GO" id="GO:0008654">
    <property type="term" value="P:phospholipid biosynthetic process"/>
    <property type="evidence" value="ECO:0007669"/>
    <property type="project" value="UniProtKB-KW"/>
</dbReference>
<evidence type="ECO:0000256" key="3">
    <source>
        <dbReference type="ARBA" id="ARBA00022692"/>
    </source>
</evidence>
<name>A0A8T2Q7F6_CERRI</name>
<dbReference type="PANTHER" id="PTHR12714">
    <property type="entry name" value="PROTEIN-S ISOPRENYLCYSTEINE O-METHYLTRANSFERASE"/>
    <property type="match status" value="1"/>
</dbReference>
<comment type="subcellular location">
    <subcellularLocation>
        <location evidence="1">Endomembrane system</location>
        <topology evidence="1">Multi-pass membrane protein</topology>
    </subcellularLocation>
</comment>
<protein>
    <recommendedName>
        <fullName evidence="12">Protein-S-isoprenylcysteine O-methyltransferase</fullName>
    </recommendedName>
</protein>
<dbReference type="InterPro" id="IPR007318">
    <property type="entry name" value="Phopholipid_MeTrfase"/>
</dbReference>
<keyword evidence="3 9" id="KW-0812">Transmembrane</keyword>
<evidence type="ECO:0000256" key="4">
    <source>
        <dbReference type="ARBA" id="ARBA00022989"/>
    </source>
</evidence>
<dbReference type="Pfam" id="PF04191">
    <property type="entry name" value="PEMT"/>
    <property type="match status" value="1"/>
</dbReference>
<dbReference type="OrthoDB" id="422086at2759"/>
<dbReference type="Proteomes" id="UP000825935">
    <property type="component" value="Chromosome 37"/>
</dbReference>
<keyword evidence="11" id="KW-1185">Reference proteome</keyword>
<feature type="transmembrane region" description="Helical" evidence="9">
    <location>
        <begin position="209"/>
        <end position="227"/>
    </location>
</feature>
<dbReference type="OMA" id="IPGGWNN"/>
<feature type="transmembrane region" description="Helical" evidence="9">
    <location>
        <begin position="139"/>
        <end position="161"/>
    </location>
</feature>
<sequence>MPDALFRGSLPQRAPRLRALAHPGLKQRQSNLLCRHFFVSSISPPRSLAISSSKFSLGRSPIGVVRAEANAEASARVSVRGTSGVFFLKAIRRNAEDYLQALQKLTPLSAVKWAAVAALALTLFRVGYTIFYAPAVWTYASWFFAIWPLPVAVAVGLWSMFAALSLQYNKEKTSFVKERDQIFILAGALTWLILVPLGLRHGYIETWPLTLFFVYQYFFLVPAIVRLRQYGELTPRTEDKQWSSSPSMLMRIAFGIAVVGSHWLAAFEGPHLYFTWNWQWPSCIAFFVLVIAYTLQSYGWHFLGKYSDQLMKPQQIVIFGPYRIVRHPIYTGYILLFAGYCFALRAYKSLIFLTIASLFYYDQRARIEEKKLEEAFGKEQYKVFRKKTKYKFFPFLY</sequence>
<evidence type="ECO:0008006" key="12">
    <source>
        <dbReference type="Google" id="ProtNLM"/>
    </source>
</evidence>
<evidence type="ECO:0000256" key="9">
    <source>
        <dbReference type="SAM" id="Phobius"/>
    </source>
</evidence>
<keyword evidence="2" id="KW-0444">Lipid biosynthesis</keyword>
<evidence type="ECO:0000256" key="2">
    <source>
        <dbReference type="ARBA" id="ARBA00022516"/>
    </source>
</evidence>